<dbReference type="InterPro" id="IPR015917">
    <property type="entry name" value="Pept_C14A"/>
</dbReference>
<accession>A0A8W8K7C2</accession>
<reference evidence="6" key="1">
    <citation type="submission" date="2022-08" db="UniProtKB">
        <authorList>
            <consortium name="EnsemblMetazoa"/>
        </authorList>
    </citation>
    <scope>IDENTIFICATION</scope>
    <source>
        <strain evidence="6">05x7-T-G4-1.051#20</strain>
    </source>
</reference>
<evidence type="ECO:0000259" key="5">
    <source>
        <dbReference type="PROSITE" id="PS50208"/>
    </source>
</evidence>
<dbReference type="GO" id="GO:0005737">
    <property type="term" value="C:cytoplasm"/>
    <property type="evidence" value="ECO:0007669"/>
    <property type="project" value="TreeGrafter"/>
</dbReference>
<dbReference type="InterPro" id="IPR011600">
    <property type="entry name" value="Pept_C14_caspase"/>
</dbReference>
<dbReference type="Gene3D" id="3.30.70.1470">
    <property type="entry name" value="Caspase-like"/>
    <property type="match status" value="1"/>
</dbReference>
<dbReference type="EnsemblMetazoa" id="G2227.4">
    <property type="protein sequence ID" value="G2227.4:cds"/>
    <property type="gene ID" value="G2227"/>
</dbReference>
<dbReference type="PROSITE" id="PS50207">
    <property type="entry name" value="CASPASE_P10"/>
    <property type="match status" value="1"/>
</dbReference>
<dbReference type="SUPFAM" id="SSF52129">
    <property type="entry name" value="Caspase-like"/>
    <property type="match status" value="2"/>
</dbReference>
<evidence type="ECO:0000259" key="4">
    <source>
        <dbReference type="PROSITE" id="PS50207"/>
    </source>
</evidence>
<dbReference type="InterPro" id="IPR001309">
    <property type="entry name" value="Pept_C14_p20"/>
</dbReference>
<feature type="domain" description="Caspase family p20" evidence="5">
    <location>
        <begin position="54"/>
        <end position="201"/>
    </location>
</feature>
<dbReference type="InterPro" id="IPR002138">
    <property type="entry name" value="Pept_C14_p10"/>
</dbReference>
<dbReference type="PANTHER" id="PTHR10454:SF210">
    <property type="entry name" value="CASPASE-2"/>
    <property type="match status" value="1"/>
</dbReference>
<dbReference type="OrthoDB" id="6144245at2759"/>
<feature type="compositionally biased region" description="Basic and acidic residues" evidence="3">
    <location>
        <begin position="205"/>
        <end position="223"/>
    </location>
</feature>
<protein>
    <submittedName>
        <fullName evidence="6">Uncharacterized protein</fullName>
    </submittedName>
</protein>
<feature type="domain" description="Caspase family p10" evidence="4">
    <location>
        <begin position="369"/>
        <end position="412"/>
    </location>
</feature>
<dbReference type="PANTHER" id="PTHR10454">
    <property type="entry name" value="CASPASE"/>
    <property type="match status" value="1"/>
</dbReference>
<proteinExistence type="inferred from homology"/>
<dbReference type="AlphaFoldDB" id="A0A8W8K7C2"/>
<dbReference type="GO" id="GO:0004197">
    <property type="term" value="F:cysteine-type endopeptidase activity"/>
    <property type="evidence" value="ECO:0007669"/>
    <property type="project" value="InterPro"/>
</dbReference>
<evidence type="ECO:0000313" key="7">
    <source>
        <dbReference type="Proteomes" id="UP000005408"/>
    </source>
</evidence>
<name>A0A8W8K7C2_MAGGI</name>
<dbReference type="PRINTS" id="PR00376">
    <property type="entry name" value="IL1BCENZYME"/>
</dbReference>
<dbReference type="Proteomes" id="UP000005408">
    <property type="component" value="Unassembled WGS sequence"/>
</dbReference>
<dbReference type="Gene3D" id="3.40.50.1460">
    <property type="match status" value="1"/>
</dbReference>
<sequence length="474" mass="54262">MSSNADKVKFFTGEQLERGELSFERSLHRELEKCKKLTRNNENDDREYNFRHAVRGIAIVISNEIFKSNDGSKMQPRKYAEIELRKMNEMFAGLGYLVMSFKDLTAQQMYEVIRTATSSKMDFFLKNSDSFACVLASHGSEVLEESVANPKVDCKVYHHVIYGTDRAIRTHLLLDLLDENRCKALQGKPKLFFVQACRSRVDPGAERFDRGADIPTDHSLKEHSKPKRGRDKTESMSDDSASQPTEVADGSVDQVDKRCRYSLDQSNNAHDSNPMSAGDMATNDESEDNFEEGVYRENEASQHTELTTELMDWSSSDDVIPCLDVDIIRDKNKDLFEEPSFIERGKNWVRKGFFKKRDLFARPVQDVMTTVATPCHNDFLIMYATSEGKVAYGREENGGWLVNAMHEVMVKHIVHIRENPMNCIDFLSVMTFTMYNIAIHYETNTGEPSTSGFKTAPTLQHKLSYDLIFRNKYS</sequence>
<dbReference type="GO" id="GO:0006915">
    <property type="term" value="P:apoptotic process"/>
    <property type="evidence" value="ECO:0007669"/>
    <property type="project" value="TreeGrafter"/>
</dbReference>
<feature type="region of interest" description="Disordered" evidence="3">
    <location>
        <begin position="205"/>
        <end position="285"/>
    </location>
</feature>
<evidence type="ECO:0000256" key="3">
    <source>
        <dbReference type="SAM" id="MobiDB-lite"/>
    </source>
</evidence>
<evidence type="ECO:0000313" key="6">
    <source>
        <dbReference type="EnsemblMetazoa" id="G2227.4:cds"/>
    </source>
</evidence>
<dbReference type="PROSITE" id="PS50208">
    <property type="entry name" value="CASPASE_P20"/>
    <property type="match status" value="1"/>
</dbReference>
<evidence type="ECO:0000256" key="2">
    <source>
        <dbReference type="RuleBase" id="RU003971"/>
    </source>
</evidence>
<dbReference type="GO" id="GO:0043525">
    <property type="term" value="P:positive regulation of neuron apoptotic process"/>
    <property type="evidence" value="ECO:0007669"/>
    <property type="project" value="TreeGrafter"/>
</dbReference>
<dbReference type="SMART" id="SM00115">
    <property type="entry name" value="CASc"/>
    <property type="match status" value="1"/>
</dbReference>
<dbReference type="GO" id="GO:0006508">
    <property type="term" value="P:proteolysis"/>
    <property type="evidence" value="ECO:0007669"/>
    <property type="project" value="InterPro"/>
</dbReference>
<organism evidence="6 7">
    <name type="scientific">Magallana gigas</name>
    <name type="common">Pacific oyster</name>
    <name type="synonym">Crassostrea gigas</name>
    <dbReference type="NCBI Taxonomy" id="29159"/>
    <lineage>
        <taxon>Eukaryota</taxon>
        <taxon>Metazoa</taxon>
        <taxon>Spiralia</taxon>
        <taxon>Lophotrochozoa</taxon>
        <taxon>Mollusca</taxon>
        <taxon>Bivalvia</taxon>
        <taxon>Autobranchia</taxon>
        <taxon>Pteriomorphia</taxon>
        <taxon>Ostreida</taxon>
        <taxon>Ostreoidea</taxon>
        <taxon>Ostreidae</taxon>
        <taxon>Magallana</taxon>
    </lineage>
</organism>
<evidence type="ECO:0000256" key="1">
    <source>
        <dbReference type="ARBA" id="ARBA00010134"/>
    </source>
</evidence>
<dbReference type="Pfam" id="PF00656">
    <property type="entry name" value="Peptidase_C14"/>
    <property type="match status" value="1"/>
</dbReference>
<feature type="compositionally biased region" description="Polar residues" evidence="3">
    <location>
        <begin position="263"/>
        <end position="275"/>
    </location>
</feature>
<comment type="similarity">
    <text evidence="1 2">Belongs to the peptidase C14A family.</text>
</comment>
<keyword evidence="7" id="KW-1185">Reference proteome</keyword>
<dbReference type="InterPro" id="IPR029030">
    <property type="entry name" value="Caspase-like_dom_sf"/>
</dbReference>
<dbReference type="OMA" id="IVICIEN"/>
<dbReference type="InterPro" id="IPR002398">
    <property type="entry name" value="Pept_C14"/>
</dbReference>